<proteinExistence type="predicted"/>
<dbReference type="EMBL" id="JARBDR010000918">
    <property type="protein sequence ID" value="KAJ8301896.1"/>
    <property type="molecule type" value="Genomic_DNA"/>
</dbReference>
<feature type="domain" description="EGF-like" evidence="5">
    <location>
        <begin position="239"/>
        <end position="279"/>
    </location>
</feature>
<feature type="disulfide bond" evidence="4">
    <location>
        <begin position="156"/>
        <end position="165"/>
    </location>
</feature>
<dbReference type="SMART" id="SM00181">
    <property type="entry name" value="EGF"/>
    <property type="match status" value="5"/>
</dbReference>
<gene>
    <name evidence="6" type="ORF">KUTeg_020883</name>
</gene>
<dbReference type="PROSITE" id="PS00022">
    <property type="entry name" value="EGF_1"/>
    <property type="match status" value="5"/>
</dbReference>
<evidence type="ECO:0000256" key="3">
    <source>
        <dbReference type="ARBA" id="ARBA00023157"/>
    </source>
</evidence>
<feature type="disulfide bond" evidence="4">
    <location>
        <begin position="269"/>
        <end position="278"/>
    </location>
</feature>
<evidence type="ECO:0000256" key="4">
    <source>
        <dbReference type="PROSITE-ProRule" id="PRU00076"/>
    </source>
</evidence>
<feature type="domain" description="EGF-like" evidence="5">
    <location>
        <begin position="201"/>
        <end position="237"/>
    </location>
</feature>
<evidence type="ECO:0000313" key="7">
    <source>
        <dbReference type="Proteomes" id="UP001217089"/>
    </source>
</evidence>
<keyword evidence="7" id="KW-1185">Reference proteome</keyword>
<evidence type="ECO:0000259" key="5">
    <source>
        <dbReference type="PROSITE" id="PS50026"/>
    </source>
</evidence>
<dbReference type="SUPFAM" id="SSF57184">
    <property type="entry name" value="Growth factor receptor domain"/>
    <property type="match status" value="1"/>
</dbReference>
<dbReference type="PROSITE" id="PS01187">
    <property type="entry name" value="EGF_CA"/>
    <property type="match status" value="2"/>
</dbReference>
<feature type="disulfide bond" evidence="4">
    <location>
        <begin position="189"/>
        <end position="198"/>
    </location>
</feature>
<dbReference type="PRINTS" id="PR00010">
    <property type="entry name" value="EGFBLOOD"/>
</dbReference>
<evidence type="ECO:0000256" key="2">
    <source>
        <dbReference type="ARBA" id="ARBA00022737"/>
    </source>
</evidence>
<organism evidence="6 7">
    <name type="scientific">Tegillarca granosa</name>
    <name type="common">Malaysian cockle</name>
    <name type="synonym">Anadara granosa</name>
    <dbReference type="NCBI Taxonomy" id="220873"/>
    <lineage>
        <taxon>Eukaryota</taxon>
        <taxon>Metazoa</taxon>
        <taxon>Spiralia</taxon>
        <taxon>Lophotrochozoa</taxon>
        <taxon>Mollusca</taxon>
        <taxon>Bivalvia</taxon>
        <taxon>Autobranchia</taxon>
        <taxon>Pteriomorphia</taxon>
        <taxon>Arcoida</taxon>
        <taxon>Arcoidea</taxon>
        <taxon>Arcidae</taxon>
        <taxon>Tegillarca</taxon>
    </lineage>
</organism>
<evidence type="ECO:0000256" key="1">
    <source>
        <dbReference type="ARBA" id="ARBA00022536"/>
    </source>
</evidence>
<name>A0ABQ9E967_TEGGR</name>
<evidence type="ECO:0000313" key="6">
    <source>
        <dbReference type="EMBL" id="KAJ8301896.1"/>
    </source>
</evidence>
<dbReference type="InterPro" id="IPR001881">
    <property type="entry name" value="EGF-like_Ca-bd_dom"/>
</dbReference>
<keyword evidence="3 4" id="KW-1015">Disulfide bond</keyword>
<dbReference type="Pfam" id="PF07645">
    <property type="entry name" value="EGF_CA"/>
    <property type="match status" value="3"/>
</dbReference>
<accession>A0ABQ9E967</accession>
<reference evidence="6 7" key="1">
    <citation type="submission" date="2022-12" db="EMBL/GenBank/DDBJ databases">
        <title>Chromosome-level genome of Tegillarca granosa.</title>
        <authorList>
            <person name="Kim J."/>
        </authorList>
    </citation>
    <scope>NUCLEOTIDE SEQUENCE [LARGE SCALE GENOMIC DNA]</scope>
    <source>
        <strain evidence="6">Teg-2019</strain>
        <tissue evidence="6">Adductor muscle</tissue>
    </source>
</reference>
<dbReference type="PROSITE" id="PS50026">
    <property type="entry name" value="EGF_3"/>
    <property type="match status" value="4"/>
</dbReference>
<dbReference type="Proteomes" id="UP001217089">
    <property type="component" value="Unassembled WGS sequence"/>
</dbReference>
<comment type="caution">
    <text evidence="4">Lacks conserved residue(s) required for the propagation of feature annotation.</text>
</comment>
<dbReference type="CDD" id="cd00054">
    <property type="entry name" value="EGF_CA"/>
    <property type="match status" value="3"/>
</dbReference>
<dbReference type="InterPro" id="IPR009030">
    <property type="entry name" value="Growth_fac_rcpt_cys_sf"/>
</dbReference>
<dbReference type="InterPro" id="IPR018097">
    <property type="entry name" value="EGF_Ca-bd_CS"/>
</dbReference>
<sequence>MYDQQNGKTALMFTENFRHNKPIVAPSEIYTQWTDRILENPSKCSEFYMSHHSSIQADFNFNIIYRQLHILVYLFKLNVQYKIFCASGYYGDYCNISCNGNPMKCGNYCKEGSFNCTCPRNMTGKTCDFDVDECLSSPCKNNGTCTNTLGGFTCTCPSNTTGIYCDPVEFCSTKTCVHGQCVNVSKCICNSGYSGEHCDIDTDECLGYPCKNGGQCINNVGSYKCVCKNGFTGRICEIDIDECKLDVLNNNCGGHGTCKNIPGSFNCTCDSGYEGDRCQDEVNECLSNPCQNNGYCINIKGVSADGKVKHALSM</sequence>
<dbReference type="SMART" id="SM00179">
    <property type="entry name" value="EGF_CA"/>
    <property type="match status" value="3"/>
</dbReference>
<keyword evidence="2" id="KW-0677">Repeat</keyword>
<dbReference type="PANTHER" id="PTHR12916:SF10">
    <property type="entry name" value="NEUROGENIC LOCUS NOTCH HOMOLOG PROTEIN 2 PRECURSOR"/>
    <property type="match status" value="1"/>
</dbReference>
<dbReference type="SUPFAM" id="SSF57196">
    <property type="entry name" value="EGF/Laminin"/>
    <property type="match status" value="2"/>
</dbReference>
<dbReference type="PANTHER" id="PTHR12916">
    <property type="entry name" value="CYTOCHROME C OXIDASE POLYPEPTIDE VIC-2"/>
    <property type="match status" value="1"/>
</dbReference>
<dbReference type="InterPro" id="IPR000742">
    <property type="entry name" value="EGF"/>
</dbReference>
<feature type="domain" description="EGF-like" evidence="5">
    <location>
        <begin position="167"/>
        <end position="199"/>
    </location>
</feature>
<feature type="disulfide bond" evidence="4">
    <location>
        <begin position="227"/>
        <end position="236"/>
    </location>
</feature>
<feature type="disulfide bond" evidence="4">
    <location>
        <begin position="171"/>
        <end position="181"/>
    </location>
</feature>
<dbReference type="PROSITE" id="PS00010">
    <property type="entry name" value="ASX_HYDROXYL"/>
    <property type="match status" value="3"/>
</dbReference>
<dbReference type="Gene3D" id="2.10.25.10">
    <property type="entry name" value="Laminin"/>
    <property type="match status" value="4"/>
</dbReference>
<dbReference type="InterPro" id="IPR049883">
    <property type="entry name" value="NOTCH1_EGF-like"/>
</dbReference>
<dbReference type="InterPro" id="IPR000152">
    <property type="entry name" value="EGF-type_Asp/Asn_hydroxyl_site"/>
</dbReference>
<protein>
    <recommendedName>
        <fullName evidence="5">EGF-like domain-containing protein</fullName>
    </recommendedName>
</protein>
<feature type="domain" description="EGF-like" evidence="5">
    <location>
        <begin position="130"/>
        <end position="166"/>
    </location>
</feature>
<dbReference type="PROSITE" id="PS01186">
    <property type="entry name" value="EGF_2"/>
    <property type="match status" value="3"/>
</dbReference>
<comment type="caution">
    <text evidence="6">The sequence shown here is derived from an EMBL/GenBank/DDBJ whole genome shotgun (WGS) entry which is preliminary data.</text>
</comment>
<keyword evidence="1 4" id="KW-0245">EGF-like domain</keyword>